<feature type="non-terminal residue" evidence="3">
    <location>
        <position position="1"/>
    </location>
</feature>
<gene>
    <name evidence="3" type="ORF">DM02DRAFT_467171</name>
</gene>
<reference evidence="3 4" key="1">
    <citation type="journal article" date="2018" name="Sci. Rep.">
        <title>Comparative genomics provides insights into the lifestyle and reveals functional heterogeneity of dark septate endophytic fungi.</title>
        <authorList>
            <person name="Knapp D.G."/>
            <person name="Nemeth J.B."/>
            <person name="Barry K."/>
            <person name="Hainaut M."/>
            <person name="Henrissat B."/>
            <person name="Johnson J."/>
            <person name="Kuo A."/>
            <person name="Lim J.H.P."/>
            <person name="Lipzen A."/>
            <person name="Nolan M."/>
            <person name="Ohm R.A."/>
            <person name="Tamas L."/>
            <person name="Grigoriev I.V."/>
            <person name="Spatafora J.W."/>
            <person name="Nagy L.G."/>
            <person name="Kovacs G.M."/>
        </authorList>
    </citation>
    <scope>NUCLEOTIDE SEQUENCE [LARGE SCALE GENOMIC DNA]</scope>
    <source>
        <strain evidence="3 4">DSE2036</strain>
    </source>
</reference>
<dbReference type="EMBL" id="KZ806301">
    <property type="protein sequence ID" value="PVH90451.1"/>
    <property type="molecule type" value="Genomic_DNA"/>
</dbReference>
<organism evidence="3 4">
    <name type="scientific">Periconia macrospinosa</name>
    <dbReference type="NCBI Taxonomy" id="97972"/>
    <lineage>
        <taxon>Eukaryota</taxon>
        <taxon>Fungi</taxon>
        <taxon>Dikarya</taxon>
        <taxon>Ascomycota</taxon>
        <taxon>Pezizomycotina</taxon>
        <taxon>Dothideomycetes</taxon>
        <taxon>Pleosporomycetidae</taxon>
        <taxon>Pleosporales</taxon>
        <taxon>Massarineae</taxon>
        <taxon>Periconiaceae</taxon>
        <taxon>Periconia</taxon>
    </lineage>
</organism>
<keyword evidence="1" id="KW-0238">DNA-binding</keyword>
<accession>A0A2V1CXQ6</accession>
<sequence length="121" mass="14217">LPREHRGVSGSRAEAGLARRILQPEQEAELVKYIQELTERKLPPTREMVQNYTSDIAGHPVSESWVTRFLHRHQDELTSQWSTFMDRQRHAADSGDKYKVYFEQLGSKIVFYEVEPEHTYN</sequence>
<proteinExistence type="predicted"/>
<dbReference type="GO" id="GO:0003677">
    <property type="term" value="F:DNA binding"/>
    <property type="evidence" value="ECO:0007669"/>
    <property type="project" value="UniProtKB-KW"/>
</dbReference>
<feature type="domain" description="HTH CENPB-type" evidence="2">
    <location>
        <begin position="14"/>
        <end position="79"/>
    </location>
</feature>
<keyword evidence="4" id="KW-1185">Reference proteome</keyword>
<dbReference type="OrthoDB" id="3942738at2759"/>
<evidence type="ECO:0000256" key="1">
    <source>
        <dbReference type="ARBA" id="ARBA00023125"/>
    </source>
</evidence>
<dbReference type="PROSITE" id="PS51253">
    <property type="entry name" value="HTH_CENPB"/>
    <property type="match status" value="1"/>
</dbReference>
<protein>
    <recommendedName>
        <fullName evidence="2">HTH CENPB-type domain-containing protein</fullName>
    </recommendedName>
</protein>
<evidence type="ECO:0000259" key="2">
    <source>
        <dbReference type="PROSITE" id="PS51253"/>
    </source>
</evidence>
<evidence type="ECO:0000313" key="4">
    <source>
        <dbReference type="Proteomes" id="UP000244855"/>
    </source>
</evidence>
<feature type="non-terminal residue" evidence="3">
    <location>
        <position position="121"/>
    </location>
</feature>
<dbReference type="Proteomes" id="UP000244855">
    <property type="component" value="Unassembled WGS sequence"/>
</dbReference>
<dbReference type="InterPro" id="IPR006600">
    <property type="entry name" value="HTH_CenpB_DNA-bd_dom"/>
</dbReference>
<name>A0A2V1CXQ6_9PLEO</name>
<evidence type="ECO:0000313" key="3">
    <source>
        <dbReference type="EMBL" id="PVH90451.1"/>
    </source>
</evidence>
<dbReference type="AlphaFoldDB" id="A0A2V1CXQ6"/>
<dbReference type="Pfam" id="PF03221">
    <property type="entry name" value="HTH_Tnp_Tc5"/>
    <property type="match status" value="1"/>
</dbReference>